<gene>
    <name evidence="1" type="ORF">TR105181</name>
</gene>
<dbReference type="EMBL" id="GEEE01004307">
    <property type="protein sequence ID" value="JAP58918.1"/>
    <property type="molecule type" value="Transcribed_RNA"/>
</dbReference>
<dbReference type="EMBL" id="GEEE01016255">
    <property type="protein sequence ID" value="JAP46970.1"/>
    <property type="molecule type" value="Transcribed_RNA"/>
</dbReference>
<organism evidence="1">
    <name type="scientific">Schistocephalus solidus</name>
    <name type="common">Tapeworm</name>
    <dbReference type="NCBI Taxonomy" id="70667"/>
    <lineage>
        <taxon>Eukaryota</taxon>
        <taxon>Metazoa</taxon>
        <taxon>Spiralia</taxon>
        <taxon>Lophotrochozoa</taxon>
        <taxon>Platyhelminthes</taxon>
        <taxon>Cestoda</taxon>
        <taxon>Eucestoda</taxon>
        <taxon>Diphyllobothriidea</taxon>
        <taxon>Diphyllobothriidae</taxon>
        <taxon>Schistocephalus</taxon>
    </lineage>
</organism>
<accession>A0A0X3Q512</accession>
<name>A0A0X3Q512_SCHSO</name>
<reference evidence="1" key="1">
    <citation type="submission" date="2016-01" db="EMBL/GenBank/DDBJ databases">
        <title>Reference transcriptome for the parasite Schistocephalus solidus: insights into the molecular evolution of parasitism.</title>
        <authorList>
            <person name="Hebert F.O."/>
            <person name="Grambauer S."/>
            <person name="Barber I."/>
            <person name="Landry C.R."/>
            <person name="Aubin-Horth N."/>
        </authorList>
    </citation>
    <scope>NUCLEOTIDE SEQUENCE</scope>
</reference>
<sequence length="329" mass="37146">MLFLETPMLTKKQGAAVMVLFISLFRALFGQASKPGAQRAWLARVGEQLIESGGFLADTFDGVEFGVVIGQSSRTTRLRYLLGSDQPFWITVTPCSHRMELIRFSSVATAAQSKFFGKTRNTQHFLGRRRSHRSHVGRRPGLQRLRVTPLFLGSDVAKESAGQVRVRMSGRERLQFFSRGCPNDTLLVDIKGPPGATFKVRLSTRTSPLHRIFGYPQVPSDHKVHACRMGETKGLEGRRFSQLELNWPPTEHSEDQKVVYCVAINDRENLLHQCSAATRLHPISRGLNLQTRTDQNYLLRSAVFAKTAILRSEPIKHYVYSCTNTTEMR</sequence>
<dbReference type="AlphaFoldDB" id="A0A0X3Q512"/>
<proteinExistence type="predicted"/>
<evidence type="ECO:0000313" key="1">
    <source>
        <dbReference type="EMBL" id="JAP58918.1"/>
    </source>
</evidence>
<protein>
    <submittedName>
        <fullName evidence="1">Uncharacterized protein</fullName>
    </submittedName>
</protein>